<protein>
    <submittedName>
        <fullName evidence="4">Uncharacterized protein</fullName>
    </submittedName>
</protein>
<feature type="transmembrane region" description="Helical" evidence="1">
    <location>
        <begin position="103"/>
        <end position="128"/>
    </location>
</feature>
<accession>A0A0L8IWC6</accession>
<dbReference type="EMBL" id="LJPM01000585">
    <property type="protein sequence ID" value="KPW09413.1"/>
    <property type="molecule type" value="Genomic_DNA"/>
</dbReference>
<dbReference type="InterPro" id="IPR049195">
    <property type="entry name" value="Tre1-like_N"/>
</dbReference>
<keyword evidence="1" id="KW-1133">Transmembrane helix</keyword>
<dbReference type="Proteomes" id="UP000050297">
    <property type="component" value="Unassembled WGS sequence"/>
</dbReference>
<keyword evidence="1" id="KW-0472">Membrane</keyword>
<dbReference type="InterPro" id="IPR028949">
    <property type="entry name" value="Ntox15"/>
</dbReference>
<feature type="domain" description="Novel toxin 15" evidence="2">
    <location>
        <begin position="337"/>
        <end position="488"/>
    </location>
</feature>
<organism evidence="4 5">
    <name type="scientific">Pseudomonas syringae pv. aceris</name>
    <dbReference type="NCBI Taxonomy" id="199198"/>
    <lineage>
        <taxon>Bacteria</taxon>
        <taxon>Pseudomonadati</taxon>
        <taxon>Pseudomonadota</taxon>
        <taxon>Gammaproteobacteria</taxon>
        <taxon>Pseudomonadales</taxon>
        <taxon>Pseudomonadaceae</taxon>
        <taxon>Pseudomonas</taxon>
        <taxon>Pseudomonas syringae</taxon>
    </lineage>
</organism>
<proteinExistence type="predicted"/>
<reference evidence="4 5" key="1">
    <citation type="submission" date="2015-09" db="EMBL/GenBank/DDBJ databases">
        <title>Genome announcement of multiple Pseudomonas syringae strains.</title>
        <authorList>
            <person name="Thakur S."/>
            <person name="Wang P.W."/>
            <person name="Gong Y."/>
            <person name="Weir B.S."/>
            <person name="Guttman D.S."/>
        </authorList>
    </citation>
    <scope>NUCLEOTIDE SEQUENCE [LARGE SCALE GENOMIC DNA]</scope>
    <source>
        <strain evidence="4 5">ICMP2802</strain>
    </source>
</reference>
<dbReference type="RefSeq" id="WP_003407859.1">
    <property type="nucleotide sequence ID" value="NZ_LGAR01000038.1"/>
</dbReference>
<evidence type="ECO:0000256" key="1">
    <source>
        <dbReference type="SAM" id="Phobius"/>
    </source>
</evidence>
<feature type="domain" description="NAD(+)--protein-arginine ADP-ribosyltransferase Tre1-like N-terminal" evidence="3">
    <location>
        <begin position="65"/>
        <end position="270"/>
    </location>
</feature>
<evidence type="ECO:0000259" key="2">
    <source>
        <dbReference type="Pfam" id="PF15604"/>
    </source>
</evidence>
<evidence type="ECO:0000259" key="3">
    <source>
        <dbReference type="Pfam" id="PF21724"/>
    </source>
</evidence>
<evidence type="ECO:0000313" key="4">
    <source>
        <dbReference type="EMBL" id="KPW09413.1"/>
    </source>
</evidence>
<comment type="caution">
    <text evidence="4">The sequence shown here is derived from an EMBL/GenBank/DDBJ whole genome shotgun (WGS) entry which is preliminary data.</text>
</comment>
<name>A0A0L8IWC6_PSESX</name>
<dbReference type="PATRIC" id="fig|199198.4.peg.1600"/>
<dbReference type="Pfam" id="PF15604">
    <property type="entry name" value="Ntox15"/>
    <property type="match status" value="1"/>
</dbReference>
<sequence>MMILKDVPHWDEIERNLTDKFDDLNQAFHQSWAQAEPEWHGFTRRISSGFDRTYGYLGGGRIDSVREALNHSYPMVLERLRRRWVDLDIDQVVDVLVQVSREVALILGGSVAIGSIVGGVAGGFFLGAGAGPGLVVGGGVGLQVGSLILSGLGLYSIAEYFYKGLPECLLTLQDGITTAWSADLETSVGVDPTGGARARREYAVDSASRLLARGQEQFVTLLLTAIVTYLTRGQIKSGLTSGVESLAARSAKLRSEISNRRLADWLAKNEQKILAHPDFQPVDSPKFTFKQAEGDAEPSKPKPKANPLERLEELKIKDFNPYENPRFKEMSSVEKQKFLKNYSAQLKAQQDAINNMTAEEFKSARDSYKSFGRNPAADAMQRRMGKQLEREIAEKIQKTLVKKGVDIREAIIQAKARAKEVRSTVAALHEPDMVAGGWLNPNPVRMGDSSVNSSIGGSWSSRLNALDDAVESAMLDGNGSAKLNVRLNVLRGATAP</sequence>
<evidence type="ECO:0000313" key="5">
    <source>
        <dbReference type="Proteomes" id="UP000050297"/>
    </source>
</evidence>
<keyword evidence="1" id="KW-0812">Transmembrane</keyword>
<dbReference type="Pfam" id="PF21724">
    <property type="entry name" value="DUF6861"/>
    <property type="match status" value="1"/>
</dbReference>
<gene>
    <name evidence="4" type="ORF">ALO91_03071</name>
</gene>
<feature type="transmembrane region" description="Helical" evidence="1">
    <location>
        <begin position="134"/>
        <end position="155"/>
    </location>
</feature>
<dbReference type="AlphaFoldDB" id="A0A0L8IWC6"/>